<evidence type="ECO:0000256" key="2">
    <source>
        <dbReference type="ARBA" id="ARBA00012759"/>
    </source>
</evidence>
<feature type="active site" evidence="6">
    <location>
        <position position="18"/>
    </location>
</feature>
<comment type="catalytic activity">
    <reaction evidence="1">
        <text>Thiol-dependent hydrolysis of ester, thioester, amide, peptide and isopeptide bonds formed by the C-terminal Gly of ubiquitin (a 76-residue protein attached to proteins as an intracellular targeting signal).</text>
        <dbReference type="EC" id="3.4.19.12"/>
    </reaction>
</comment>
<dbReference type="InterPro" id="IPR006155">
    <property type="entry name" value="Josephin"/>
</dbReference>
<keyword evidence="3" id="KW-0645">Protease</keyword>
<keyword evidence="5 6" id="KW-0378">Hydrolase</keyword>
<evidence type="ECO:0000256" key="1">
    <source>
        <dbReference type="ARBA" id="ARBA00000707"/>
    </source>
</evidence>
<accession>A0A059AFE7</accession>
<dbReference type="OrthoDB" id="422700at2759"/>
<evidence type="ECO:0000256" key="6">
    <source>
        <dbReference type="PROSITE-ProRule" id="PRU00331"/>
    </source>
</evidence>
<sequence>MSREEPGVYHERQRLQFCLLHSLNNLFQRKDAFTRESLDLIADRLVLDDPDKQRWTPLSLLFKPHHNALTGNYDVNVLIAALEGEGKRVAWHDHRSGAAGIGLEDPDGKLMGLVLNVPVRRYAGLWRSRHWVAVRKVEGVWYNLDSDLDGPFAFQRLEEVREFLDHVMANGGEVLLVLNDDH</sequence>
<evidence type="ECO:0000256" key="4">
    <source>
        <dbReference type="ARBA" id="ARBA00022786"/>
    </source>
</evidence>
<dbReference type="GO" id="GO:0006508">
    <property type="term" value="P:proteolysis"/>
    <property type="evidence" value="ECO:0007669"/>
    <property type="project" value="UniProtKB-KW"/>
</dbReference>
<protein>
    <recommendedName>
        <fullName evidence="2">ubiquitinyl hydrolase 1</fullName>
        <ecNumber evidence="2">3.4.19.12</ecNumber>
    </recommendedName>
</protein>
<feature type="active site" evidence="6">
    <location>
        <position position="145"/>
    </location>
</feature>
<evidence type="ECO:0000313" key="8">
    <source>
        <dbReference type="EMBL" id="KCW52558.1"/>
    </source>
</evidence>
<dbReference type="GO" id="GO:0004843">
    <property type="term" value="F:cysteine-type deubiquitinase activity"/>
    <property type="evidence" value="ECO:0000318"/>
    <property type="project" value="GO_Central"/>
</dbReference>
<reference evidence="8" key="1">
    <citation type="submission" date="2013-07" db="EMBL/GenBank/DDBJ databases">
        <title>The genome of Eucalyptus grandis.</title>
        <authorList>
            <person name="Schmutz J."/>
            <person name="Hayes R."/>
            <person name="Myburg A."/>
            <person name="Tuskan G."/>
            <person name="Grattapaglia D."/>
            <person name="Rokhsar D.S."/>
        </authorList>
    </citation>
    <scope>NUCLEOTIDE SEQUENCE</scope>
    <source>
        <tissue evidence="8">Leaf extractions</tissue>
    </source>
</reference>
<dbReference type="eggNOG" id="KOG2934">
    <property type="taxonomic scope" value="Eukaryota"/>
</dbReference>
<dbReference type="Pfam" id="PF02099">
    <property type="entry name" value="Josephin"/>
    <property type="match status" value="1"/>
</dbReference>
<evidence type="ECO:0000256" key="3">
    <source>
        <dbReference type="ARBA" id="ARBA00022670"/>
    </source>
</evidence>
<dbReference type="PANTHER" id="PTHR13291">
    <property type="entry name" value="JOSEPHIN 1, 2"/>
    <property type="match status" value="1"/>
</dbReference>
<gene>
    <name evidence="8" type="ORF">EUGRSUZ_J01937</name>
</gene>
<proteinExistence type="predicted"/>
<keyword evidence="4" id="KW-0833">Ubl conjugation pathway</keyword>
<dbReference type="Gramene" id="KCW52558">
    <property type="protein sequence ID" value="KCW52558"/>
    <property type="gene ID" value="EUGRSUZ_J01937"/>
</dbReference>
<dbReference type="EC" id="3.4.19.12" evidence="2"/>
<dbReference type="SMART" id="SM01246">
    <property type="entry name" value="Josephin"/>
    <property type="match status" value="1"/>
</dbReference>
<dbReference type="KEGG" id="egr:104423838"/>
<dbReference type="Gene3D" id="3.90.70.40">
    <property type="match status" value="1"/>
</dbReference>
<evidence type="ECO:0000259" key="7">
    <source>
        <dbReference type="PROSITE" id="PS50957"/>
    </source>
</evidence>
<dbReference type="PROSITE" id="PS50957">
    <property type="entry name" value="JOSEPHIN"/>
    <property type="match status" value="1"/>
</dbReference>
<dbReference type="GO" id="GO:0016579">
    <property type="term" value="P:protein deubiquitination"/>
    <property type="evidence" value="ECO:0007669"/>
    <property type="project" value="InterPro"/>
</dbReference>
<dbReference type="OMA" id="QRNCEAV"/>
<dbReference type="AlphaFoldDB" id="A0A059AFE7"/>
<evidence type="ECO:0000256" key="5">
    <source>
        <dbReference type="ARBA" id="ARBA00022801"/>
    </source>
</evidence>
<feature type="domain" description="Josephin" evidence="7">
    <location>
        <begin position="5"/>
        <end position="182"/>
    </location>
</feature>
<dbReference type="InParanoid" id="A0A059AFE7"/>
<dbReference type="PANTHER" id="PTHR13291:SF0">
    <property type="entry name" value="JOSEPHIN-LIKE PROTEIN"/>
    <property type="match status" value="1"/>
</dbReference>
<feature type="active site" evidence="6">
    <location>
        <position position="130"/>
    </location>
</feature>
<organism evidence="8">
    <name type="scientific">Eucalyptus grandis</name>
    <name type="common">Flooded gum</name>
    <dbReference type="NCBI Taxonomy" id="71139"/>
    <lineage>
        <taxon>Eukaryota</taxon>
        <taxon>Viridiplantae</taxon>
        <taxon>Streptophyta</taxon>
        <taxon>Embryophyta</taxon>
        <taxon>Tracheophyta</taxon>
        <taxon>Spermatophyta</taxon>
        <taxon>Magnoliopsida</taxon>
        <taxon>eudicotyledons</taxon>
        <taxon>Gunneridae</taxon>
        <taxon>Pentapetalae</taxon>
        <taxon>rosids</taxon>
        <taxon>malvids</taxon>
        <taxon>Myrtales</taxon>
        <taxon>Myrtaceae</taxon>
        <taxon>Myrtoideae</taxon>
        <taxon>Eucalypteae</taxon>
        <taxon>Eucalyptus</taxon>
    </lineage>
</organism>
<dbReference type="EMBL" id="KK198762">
    <property type="protein sequence ID" value="KCW52558.1"/>
    <property type="molecule type" value="Genomic_DNA"/>
</dbReference>
<dbReference type="STRING" id="71139.A0A059AFE7"/>
<dbReference type="InterPro" id="IPR040053">
    <property type="entry name" value="JOSD1/2"/>
</dbReference>
<name>A0A059AFE7_EUCGR</name>